<reference evidence="2" key="2">
    <citation type="submission" date="2023-06" db="EMBL/GenBank/DDBJ databases">
        <authorList>
            <consortium name="Lawrence Berkeley National Laboratory"/>
            <person name="Haridas S."/>
            <person name="Hensen N."/>
            <person name="Bonometti L."/>
            <person name="Westerberg I."/>
            <person name="Brannstrom I.O."/>
            <person name="Guillou S."/>
            <person name="Cros-Aarteil S."/>
            <person name="Calhoun S."/>
            <person name="Kuo A."/>
            <person name="Mondo S."/>
            <person name="Pangilinan J."/>
            <person name="Riley R."/>
            <person name="Labutti K."/>
            <person name="Andreopoulos B."/>
            <person name="Lipzen A."/>
            <person name="Chen C."/>
            <person name="Yanf M."/>
            <person name="Daum C."/>
            <person name="Ng V."/>
            <person name="Clum A."/>
            <person name="Steindorff A."/>
            <person name="Ohm R."/>
            <person name="Martin F."/>
            <person name="Silar P."/>
            <person name="Natvig D."/>
            <person name="Lalanne C."/>
            <person name="Gautier V."/>
            <person name="Ament-Velasquez S.L."/>
            <person name="Kruys A."/>
            <person name="Hutchinson M.I."/>
            <person name="Powell A.J."/>
            <person name="Barry K."/>
            <person name="Miller A.N."/>
            <person name="Grigoriev I.V."/>
            <person name="Debuchy R."/>
            <person name="Gladieux P."/>
            <person name="Thoren M.H."/>
            <person name="Johannesson H."/>
        </authorList>
    </citation>
    <scope>NUCLEOTIDE SEQUENCE</scope>
    <source>
        <strain evidence="2">CBS 955.72</strain>
    </source>
</reference>
<evidence type="ECO:0008006" key="4">
    <source>
        <dbReference type="Google" id="ProtNLM"/>
    </source>
</evidence>
<dbReference type="AlphaFoldDB" id="A0AAJ0MFJ7"/>
<protein>
    <recommendedName>
        <fullName evidence="4">F-box domain-containing protein</fullName>
    </recommendedName>
</protein>
<evidence type="ECO:0000256" key="1">
    <source>
        <dbReference type="SAM" id="MobiDB-lite"/>
    </source>
</evidence>
<gene>
    <name evidence="2" type="ORF">B0T25DRAFT_537329</name>
</gene>
<proteinExistence type="predicted"/>
<reference evidence="2" key="1">
    <citation type="journal article" date="2023" name="Mol. Phylogenet. Evol.">
        <title>Genome-scale phylogeny and comparative genomics of the fungal order Sordariales.</title>
        <authorList>
            <person name="Hensen N."/>
            <person name="Bonometti L."/>
            <person name="Westerberg I."/>
            <person name="Brannstrom I.O."/>
            <person name="Guillou S."/>
            <person name="Cros-Aarteil S."/>
            <person name="Calhoun S."/>
            <person name="Haridas S."/>
            <person name="Kuo A."/>
            <person name="Mondo S."/>
            <person name="Pangilinan J."/>
            <person name="Riley R."/>
            <person name="LaButti K."/>
            <person name="Andreopoulos B."/>
            <person name="Lipzen A."/>
            <person name="Chen C."/>
            <person name="Yan M."/>
            <person name="Daum C."/>
            <person name="Ng V."/>
            <person name="Clum A."/>
            <person name="Steindorff A."/>
            <person name="Ohm R.A."/>
            <person name="Martin F."/>
            <person name="Silar P."/>
            <person name="Natvig D.O."/>
            <person name="Lalanne C."/>
            <person name="Gautier V."/>
            <person name="Ament-Velasquez S.L."/>
            <person name="Kruys A."/>
            <person name="Hutchinson M.I."/>
            <person name="Powell A.J."/>
            <person name="Barry K."/>
            <person name="Miller A.N."/>
            <person name="Grigoriev I.V."/>
            <person name="Debuchy R."/>
            <person name="Gladieux P."/>
            <person name="Hiltunen Thoren M."/>
            <person name="Johannesson H."/>
        </authorList>
    </citation>
    <scope>NUCLEOTIDE SEQUENCE</scope>
    <source>
        <strain evidence="2">CBS 955.72</strain>
    </source>
</reference>
<accession>A0AAJ0MFJ7</accession>
<sequence>MAPEVLSYRESQLNTYLPLLRAAPKLRAIRGHAGVFDAEDFASWLILQNVKEVELQHSAISSGGLVGFLRACPALETFVFEYRSPTVGNEQFNPTQAKDAPMEHHGPNLKKGIVGHGRRGSRFR</sequence>
<evidence type="ECO:0000313" key="2">
    <source>
        <dbReference type="EMBL" id="KAK3356757.1"/>
    </source>
</evidence>
<evidence type="ECO:0000313" key="3">
    <source>
        <dbReference type="Proteomes" id="UP001275084"/>
    </source>
</evidence>
<dbReference type="EMBL" id="JAUIQD010000003">
    <property type="protein sequence ID" value="KAK3356757.1"/>
    <property type="molecule type" value="Genomic_DNA"/>
</dbReference>
<keyword evidence="3" id="KW-1185">Reference proteome</keyword>
<dbReference type="Proteomes" id="UP001275084">
    <property type="component" value="Unassembled WGS sequence"/>
</dbReference>
<feature type="region of interest" description="Disordered" evidence="1">
    <location>
        <begin position="90"/>
        <end position="124"/>
    </location>
</feature>
<organism evidence="2 3">
    <name type="scientific">Lasiosphaeria hispida</name>
    <dbReference type="NCBI Taxonomy" id="260671"/>
    <lineage>
        <taxon>Eukaryota</taxon>
        <taxon>Fungi</taxon>
        <taxon>Dikarya</taxon>
        <taxon>Ascomycota</taxon>
        <taxon>Pezizomycotina</taxon>
        <taxon>Sordariomycetes</taxon>
        <taxon>Sordariomycetidae</taxon>
        <taxon>Sordariales</taxon>
        <taxon>Lasiosphaeriaceae</taxon>
        <taxon>Lasiosphaeria</taxon>
    </lineage>
</organism>
<name>A0AAJ0MFJ7_9PEZI</name>
<comment type="caution">
    <text evidence="2">The sequence shown here is derived from an EMBL/GenBank/DDBJ whole genome shotgun (WGS) entry which is preliminary data.</text>
</comment>